<dbReference type="eggNOG" id="COG0340">
    <property type="taxonomic scope" value="Bacteria"/>
</dbReference>
<comment type="caution">
    <text evidence="5">The sequence shown here is derived from an EMBL/GenBank/DDBJ whole genome shotgun (WGS) entry which is preliminary data.</text>
</comment>
<dbReference type="GO" id="GO:0004077">
    <property type="term" value="F:biotin--[biotin carboxyl-carrier protein] ligase activity"/>
    <property type="evidence" value="ECO:0007669"/>
    <property type="project" value="UniProtKB-EC"/>
</dbReference>
<dbReference type="SUPFAM" id="SSF55681">
    <property type="entry name" value="Class II aaRS and biotin synthetases"/>
    <property type="match status" value="1"/>
</dbReference>
<dbReference type="Gene3D" id="3.30.930.10">
    <property type="entry name" value="Bira Bifunctional Protein, Domain 2"/>
    <property type="match status" value="1"/>
</dbReference>
<dbReference type="InterPro" id="IPR045864">
    <property type="entry name" value="aa-tRNA-synth_II/BPL/LPL"/>
</dbReference>
<dbReference type="RefSeq" id="WP_051552796.1">
    <property type="nucleotide sequence ID" value="NZ_AZEX01000044.1"/>
</dbReference>
<dbReference type="Proteomes" id="UP000051264">
    <property type="component" value="Unassembled WGS sequence"/>
</dbReference>
<dbReference type="STRING" id="1423747.FC69_GL001552"/>
<keyword evidence="1" id="KW-0436">Ligase</keyword>
<dbReference type="GO" id="GO:0016740">
    <property type="term" value="F:transferase activity"/>
    <property type="evidence" value="ECO:0007669"/>
    <property type="project" value="UniProtKB-ARBA"/>
</dbReference>
<gene>
    <name evidence="5" type="ORF">FC69_GL001552</name>
</gene>
<dbReference type="InterPro" id="IPR004408">
    <property type="entry name" value="Biotin_CoA_COase_ligase"/>
</dbReference>
<protein>
    <recommendedName>
        <fullName evidence="3">biotin--[biotin carboxyl-carrier protein] ligase</fullName>
        <ecNumber evidence="3">6.3.4.15</ecNumber>
    </recommendedName>
</protein>
<dbReference type="PANTHER" id="PTHR12835:SF5">
    <property type="entry name" value="BIOTIN--PROTEIN LIGASE"/>
    <property type="match status" value="1"/>
</dbReference>
<dbReference type="OrthoDB" id="9807064at2"/>
<accession>A0A0R1RSZ0</accession>
<dbReference type="GO" id="GO:0005737">
    <property type="term" value="C:cytoplasm"/>
    <property type="evidence" value="ECO:0007669"/>
    <property type="project" value="TreeGrafter"/>
</dbReference>
<dbReference type="Pfam" id="PF03099">
    <property type="entry name" value="BPL_LplA_LipB"/>
    <property type="match status" value="1"/>
</dbReference>
<proteinExistence type="predicted"/>
<dbReference type="NCBIfam" id="TIGR00121">
    <property type="entry name" value="birA_ligase"/>
    <property type="match status" value="1"/>
</dbReference>
<reference evidence="5 6" key="1">
    <citation type="journal article" date="2015" name="Genome Announc.">
        <title>Expanding the biotechnology potential of lactobacilli through comparative genomics of 213 strains and associated genera.</title>
        <authorList>
            <person name="Sun Z."/>
            <person name="Harris H.M."/>
            <person name="McCann A."/>
            <person name="Guo C."/>
            <person name="Argimon S."/>
            <person name="Zhang W."/>
            <person name="Yang X."/>
            <person name="Jeffery I.B."/>
            <person name="Cooney J.C."/>
            <person name="Kagawa T.F."/>
            <person name="Liu W."/>
            <person name="Song Y."/>
            <person name="Salvetti E."/>
            <person name="Wrobel A."/>
            <person name="Rasinkangas P."/>
            <person name="Parkhill J."/>
            <person name="Rea M.C."/>
            <person name="O'Sullivan O."/>
            <person name="Ritari J."/>
            <person name="Douillard F.P."/>
            <person name="Paul Ross R."/>
            <person name="Yang R."/>
            <person name="Briner A.E."/>
            <person name="Felis G.E."/>
            <person name="de Vos W.M."/>
            <person name="Barrangou R."/>
            <person name="Klaenhammer T.R."/>
            <person name="Caufield P.W."/>
            <person name="Cui Y."/>
            <person name="Zhang H."/>
            <person name="O'Toole P.W."/>
        </authorList>
    </citation>
    <scope>NUCLEOTIDE SEQUENCE [LARGE SCALE GENOMIC DNA]</scope>
    <source>
        <strain evidence="5 6">DSM 14340</strain>
    </source>
</reference>
<feature type="domain" description="BPL/LPL catalytic" evidence="4">
    <location>
        <begin position="5"/>
        <end position="189"/>
    </location>
</feature>
<evidence type="ECO:0000256" key="1">
    <source>
        <dbReference type="ARBA" id="ARBA00022598"/>
    </source>
</evidence>
<dbReference type="PROSITE" id="PS51733">
    <property type="entry name" value="BPL_LPL_CATALYTIC"/>
    <property type="match status" value="1"/>
</dbReference>
<dbReference type="CDD" id="cd16442">
    <property type="entry name" value="BPL"/>
    <property type="match status" value="1"/>
</dbReference>
<sequence length="254" mass="28742">MTVDYLIEDAIRQSLTLFQEITIKSVVDSTNQIAKESLQQEQSTPSVIIADQQTAGYGRLTRTFYSPSETGIYMSIALPMTLDEETTLLTPMSAVAVNRAIKKVCQIDTQIKWVNDLYYQGKKVVGILAESIINRGVVIGIGINFKADSQLQRTVQKAGALLPDDRLVTRNQLINQILIEFERLLPIYQQKQFMDEYRQHSLLLNKNVILRLNEQTTIEGRVAGISDKGELILLKANQQLQRFNAGEIERVLAW</sequence>
<dbReference type="InterPro" id="IPR003142">
    <property type="entry name" value="BPL_C"/>
</dbReference>
<dbReference type="PANTHER" id="PTHR12835">
    <property type="entry name" value="BIOTIN PROTEIN LIGASE"/>
    <property type="match status" value="1"/>
</dbReference>
<evidence type="ECO:0000259" key="4">
    <source>
        <dbReference type="PROSITE" id="PS51733"/>
    </source>
</evidence>
<evidence type="ECO:0000313" key="6">
    <source>
        <dbReference type="Proteomes" id="UP000051264"/>
    </source>
</evidence>
<name>A0A0R1RSZ0_9LACO</name>
<evidence type="ECO:0000313" key="5">
    <source>
        <dbReference type="EMBL" id="KRL59593.1"/>
    </source>
</evidence>
<dbReference type="InterPro" id="IPR004143">
    <property type="entry name" value="BPL_LPL_catalytic"/>
</dbReference>
<dbReference type="Pfam" id="PF02237">
    <property type="entry name" value="BPL_C"/>
    <property type="match status" value="1"/>
</dbReference>
<keyword evidence="2" id="KW-0092">Biotin</keyword>
<dbReference type="EMBL" id="AZEX01000044">
    <property type="protein sequence ID" value="KRL59593.1"/>
    <property type="molecule type" value="Genomic_DNA"/>
</dbReference>
<dbReference type="AlphaFoldDB" id="A0A0R1RSZ0"/>
<evidence type="ECO:0000256" key="3">
    <source>
        <dbReference type="ARBA" id="ARBA00024227"/>
    </source>
</evidence>
<evidence type="ECO:0000256" key="2">
    <source>
        <dbReference type="ARBA" id="ARBA00023267"/>
    </source>
</evidence>
<dbReference type="Gene3D" id="2.30.30.100">
    <property type="match status" value="1"/>
</dbReference>
<dbReference type="EC" id="6.3.4.15" evidence="3"/>
<dbReference type="PATRIC" id="fig|1423747.3.peg.1580"/>
<dbReference type="GO" id="GO:0009249">
    <property type="term" value="P:protein lipoylation"/>
    <property type="evidence" value="ECO:0007669"/>
    <property type="project" value="UniProtKB-ARBA"/>
</dbReference>
<organism evidence="5 6">
    <name type="scientific">Latilactobacillus fuchuensis DSM 14340 = JCM 11249</name>
    <dbReference type="NCBI Taxonomy" id="1423747"/>
    <lineage>
        <taxon>Bacteria</taxon>
        <taxon>Bacillati</taxon>
        <taxon>Bacillota</taxon>
        <taxon>Bacilli</taxon>
        <taxon>Lactobacillales</taxon>
        <taxon>Lactobacillaceae</taxon>
        <taxon>Latilactobacillus</taxon>
    </lineage>
</organism>